<evidence type="ECO:0000313" key="2">
    <source>
        <dbReference type="EMBL" id="PNS08741.1"/>
    </source>
</evidence>
<reference evidence="2 3" key="1">
    <citation type="submission" date="2017-08" db="EMBL/GenBank/DDBJ databases">
        <title>Lysobacter sylvestris genome.</title>
        <authorList>
            <person name="Zhang D.-C."/>
            <person name="Albuquerque L."/>
            <person name="Franca L."/>
            <person name="Froufe H.J.C."/>
            <person name="Barroso C."/>
            <person name="Egas C."/>
            <person name="Da Costa M."/>
            <person name="Margesin R."/>
        </authorList>
    </citation>
    <scope>NUCLEOTIDE SEQUENCE [LARGE SCALE GENOMIC DNA]</scope>
    <source>
        <strain evidence="2 3">AM20-91</strain>
    </source>
</reference>
<dbReference type="EMBL" id="NPZB01000001">
    <property type="protein sequence ID" value="PNS08741.1"/>
    <property type="molecule type" value="Genomic_DNA"/>
</dbReference>
<gene>
    <name evidence="2" type="ORF">Lysil_0370</name>
</gene>
<dbReference type="AlphaFoldDB" id="A0A2K1Q134"/>
<dbReference type="PROSITE" id="PS50987">
    <property type="entry name" value="HTH_ARSR_2"/>
    <property type="match status" value="1"/>
</dbReference>
<dbReference type="InterPro" id="IPR036390">
    <property type="entry name" value="WH_DNA-bd_sf"/>
</dbReference>
<dbReference type="InterPro" id="IPR011991">
    <property type="entry name" value="ArsR-like_HTH"/>
</dbReference>
<dbReference type="Proteomes" id="UP000236220">
    <property type="component" value="Unassembled WGS sequence"/>
</dbReference>
<sequence>MRVRPCAADSFVEEEASLLFEAHSIARIFQIFGNIDRTMILFMIAAQSGITANDIVSAIRMSRPHAYQHLKRLVAGGWIKPVRRGPARAYVCSNLEVHLLLTNLRAIAWARASAFSKEQDRDRTMLLNFRRWQDLKAPVESQGLSAADKQSLP</sequence>
<keyword evidence="3" id="KW-1185">Reference proteome</keyword>
<dbReference type="Pfam" id="PF13412">
    <property type="entry name" value="HTH_24"/>
    <property type="match status" value="1"/>
</dbReference>
<dbReference type="SMART" id="SM00418">
    <property type="entry name" value="HTH_ARSR"/>
    <property type="match status" value="1"/>
</dbReference>
<evidence type="ECO:0000259" key="1">
    <source>
        <dbReference type="PROSITE" id="PS50987"/>
    </source>
</evidence>
<accession>A0A2K1Q134</accession>
<dbReference type="CDD" id="cd00090">
    <property type="entry name" value="HTH_ARSR"/>
    <property type="match status" value="1"/>
</dbReference>
<dbReference type="Gene3D" id="1.10.10.10">
    <property type="entry name" value="Winged helix-like DNA-binding domain superfamily/Winged helix DNA-binding domain"/>
    <property type="match status" value="1"/>
</dbReference>
<dbReference type="InterPro" id="IPR036388">
    <property type="entry name" value="WH-like_DNA-bd_sf"/>
</dbReference>
<name>A0A2K1Q134_9GAMM</name>
<evidence type="ECO:0000313" key="3">
    <source>
        <dbReference type="Proteomes" id="UP000236220"/>
    </source>
</evidence>
<protein>
    <submittedName>
        <fullName evidence="2">Sugar-specific transcriptional regulator TrmB</fullName>
    </submittedName>
</protein>
<organism evidence="2 3">
    <name type="scientific">Solilutibacter silvestris</name>
    <dbReference type="NCBI Taxonomy" id="1645665"/>
    <lineage>
        <taxon>Bacteria</taxon>
        <taxon>Pseudomonadati</taxon>
        <taxon>Pseudomonadota</taxon>
        <taxon>Gammaproteobacteria</taxon>
        <taxon>Lysobacterales</taxon>
        <taxon>Lysobacteraceae</taxon>
        <taxon>Solilutibacter</taxon>
    </lineage>
</organism>
<dbReference type="GO" id="GO:0003700">
    <property type="term" value="F:DNA-binding transcription factor activity"/>
    <property type="evidence" value="ECO:0007669"/>
    <property type="project" value="InterPro"/>
</dbReference>
<dbReference type="SUPFAM" id="SSF46785">
    <property type="entry name" value="Winged helix' DNA-binding domain"/>
    <property type="match status" value="1"/>
</dbReference>
<comment type="caution">
    <text evidence="2">The sequence shown here is derived from an EMBL/GenBank/DDBJ whole genome shotgun (WGS) entry which is preliminary data.</text>
</comment>
<dbReference type="InterPro" id="IPR001845">
    <property type="entry name" value="HTH_ArsR_DNA-bd_dom"/>
</dbReference>
<proteinExistence type="predicted"/>
<feature type="domain" description="HTH arsR-type" evidence="1">
    <location>
        <begin position="19"/>
        <end position="112"/>
    </location>
</feature>